<dbReference type="AlphaFoldDB" id="A0A1Y2B181"/>
<dbReference type="InParanoid" id="A0A1Y2B181"/>
<sequence>MSHKPIAGLSGMSLLSGIFAYTRFGSTPSLIASVGIASAMAVSSMRIKDGMSYGLEGAAASSAVLFVPVARRALRTRAPIPAVTAVLAAASTGYYIREWLDSHQ</sequence>
<organism evidence="7 8">
    <name type="scientific">Naematelia encephala</name>
    <dbReference type="NCBI Taxonomy" id="71784"/>
    <lineage>
        <taxon>Eukaryota</taxon>
        <taxon>Fungi</taxon>
        <taxon>Dikarya</taxon>
        <taxon>Basidiomycota</taxon>
        <taxon>Agaricomycotina</taxon>
        <taxon>Tremellomycetes</taxon>
        <taxon>Tremellales</taxon>
        <taxon>Naemateliaceae</taxon>
        <taxon>Naematelia</taxon>
    </lineage>
</organism>
<feature type="transmembrane region" description="Helical" evidence="6">
    <location>
        <begin position="30"/>
        <end position="47"/>
    </location>
</feature>
<dbReference type="InterPro" id="IPR044890">
    <property type="entry name" value="TMEM14_sf"/>
</dbReference>
<evidence type="ECO:0000313" key="7">
    <source>
        <dbReference type="EMBL" id="ORY28581.1"/>
    </source>
</evidence>
<name>A0A1Y2B181_9TREE</name>
<accession>A0A1Y2B181</accession>
<dbReference type="OrthoDB" id="5620at2759"/>
<protein>
    <recommendedName>
        <fullName evidence="9">Transmembrane proteins 14C-domain-containing protein</fullName>
    </recommendedName>
</protein>
<keyword evidence="5 6" id="KW-0472">Membrane</keyword>
<gene>
    <name evidence="7" type="ORF">BCR39DRAFT_534177</name>
</gene>
<evidence type="ECO:0008006" key="9">
    <source>
        <dbReference type="Google" id="ProtNLM"/>
    </source>
</evidence>
<evidence type="ECO:0000256" key="5">
    <source>
        <dbReference type="ARBA" id="ARBA00023136"/>
    </source>
</evidence>
<dbReference type="Proteomes" id="UP000193986">
    <property type="component" value="Unassembled WGS sequence"/>
</dbReference>
<keyword evidence="8" id="KW-1185">Reference proteome</keyword>
<evidence type="ECO:0000256" key="6">
    <source>
        <dbReference type="SAM" id="Phobius"/>
    </source>
</evidence>
<dbReference type="InterPro" id="IPR005349">
    <property type="entry name" value="TMEM14"/>
</dbReference>
<comment type="caution">
    <text evidence="7">The sequence shown here is derived from an EMBL/GenBank/DDBJ whole genome shotgun (WGS) entry which is preliminary data.</text>
</comment>
<comment type="subcellular location">
    <subcellularLocation>
        <location evidence="1">Membrane</location>
    </subcellularLocation>
</comment>
<evidence type="ECO:0000313" key="8">
    <source>
        <dbReference type="Proteomes" id="UP000193986"/>
    </source>
</evidence>
<dbReference type="GO" id="GO:0016020">
    <property type="term" value="C:membrane"/>
    <property type="evidence" value="ECO:0007669"/>
    <property type="project" value="UniProtKB-SubCell"/>
</dbReference>
<evidence type="ECO:0000256" key="1">
    <source>
        <dbReference type="ARBA" id="ARBA00004370"/>
    </source>
</evidence>
<comment type="similarity">
    <text evidence="2">Belongs to the TMEM14 family.</text>
</comment>
<evidence type="ECO:0000256" key="2">
    <source>
        <dbReference type="ARBA" id="ARBA00007590"/>
    </source>
</evidence>
<dbReference type="Pfam" id="PF03647">
    <property type="entry name" value="Tmemb_14"/>
    <property type="match status" value="1"/>
</dbReference>
<dbReference type="Gene3D" id="1.10.10.1740">
    <property type="entry name" value="Transmembrane protein 14-like"/>
    <property type="match status" value="1"/>
</dbReference>
<dbReference type="EMBL" id="MCFC01000030">
    <property type="protein sequence ID" value="ORY28581.1"/>
    <property type="molecule type" value="Genomic_DNA"/>
</dbReference>
<dbReference type="FunCoup" id="A0A1Y2B181">
    <property type="interactions" value="25"/>
</dbReference>
<reference evidence="7 8" key="1">
    <citation type="submission" date="2016-07" db="EMBL/GenBank/DDBJ databases">
        <title>Pervasive Adenine N6-methylation of Active Genes in Fungi.</title>
        <authorList>
            <consortium name="DOE Joint Genome Institute"/>
            <person name="Mondo S.J."/>
            <person name="Dannebaum R.O."/>
            <person name="Kuo R.C."/>
            <person name="Labutti K."/>
            <person name="Haridas S."/>
            <person name="Kuo A."/>
            <person name="Salamov A."/>
            <person name="Ahrendt S.R."/>
            <person name="Lipzen A."/>
            <person name="Sullivan W."/>
            <person name="Andreopoulos W.B."/>
            <person name="Clum A."/>
            <person name="Lindquist E."/>
            <person name="Daum C."/>
            <person name="Ramamoorthy G.K."/>
            <person name="Gryganskyi A."/>
            <person name="Culley D."/>
            <person name="Magnuson J.K."/>
            <person name="James T.Y."/>
            <person name="O'Malley M.A."/>
            <person name="Stajich J.E."/>
            <person name="Spatafora J.W."/>
            <person name="Visel A."/>
            <person name="Grigoriev I.V."/>
        </authorList>
    </citation>
    <scope>NUCLEOTIDE SEQUENCE [LARGE SCALE GENOMIC DNA]</scope>
    <source>
        <strain evidence="7 8">68-887.2</strain>
    </source>
</reference>
<evidence type="ECO:0000256" key="4">
    <source>
        <dbReference type="ARBA" id="ARBA00022989"/>
    </source>
</evidence>
<evidence type="ECO:0000256" key="3">
    <source>
        <dbReference type="ARBA" id="ARBA00022692"/>
    </source>
</evidence>
<keyword evidence="3 6" id="KW-0812">Transmembrane</keyword>
<proteinExistence type="inferred from homology"/>
<keyword evidence="4 6" id="KW-1133">Transmembrane helix</keyword>